<feature type="region of interest" description="Disordered" evidence="1">
    <location>
        <begin position="211"/>
        <end position="231"/>
    </location>
</feature>
<dbReference type="EMBL" id="KZ678502">
    <property type="protein sequence ID" value="PSR81462.1"/>
    <property type="molecule type" value="Genomic_DNA"/>
</dbReference>
<evidence type="ECO:0000313" key="3">
    <source>
        <dbReference type="Proteomes" id="UP000241462"/>
    </source>
</evidence>
<evidence type="ECO:0000313" key="2">
    <source>
        <dbReference type="EMBL" id="PSR81462.1"/>
    </source>
</evidence>
<dbReference type="Proteomes" id="UP000241462">
    <property type="component" value="Unassembled WGS sequence"/>
</dbReference>
<name>A0A2T3A226_9PEZI</name>
<organism evidence="2 3">
    <name type="scientific">Coniella lustricola</name>
    <dbReference type="NCBI Taxonomy" id="2025994"/>
    <lineage>
        <taxon>Eukaryota</taxon>
        <taxon>Fungi</taxon>
        <taxon>Dikarya</taxon>
        <taxon>Ascomycota</taxon>
        <taxon>Pezizomycotina</taxon>
        <taxon>Sordariomycetes</taxon>
        <taxon>Sordariomycetidae</taxon>
        <taxon>Diaporthales</taxon>
        <taxon>Schizoparmaceae</taxon>
        <taxon>Coniella</taxon>
    </lineage>
</organism>
<protein>
    <submittedName>
        <fullName evidence="2">Uncharacterized protein</fullName>
    </submittedName>
</protein>
<proteinExistence type="predicted"/>
<accession>A0A2T3A226</accession>
<sequence length="231" mass="25635">MYVLCQVTTHTYIHTYIPVDHRSHKHRVYSPTQATSITEVLAFKIPTYLPWLLAKTQSMPENKEKEPEPETKSKRDKASLKAPFGLCVCVCVCGGGDDADADDDDSDICWLFLFLGSVEIYSFLSQPNAHSKAARVAGIPDPVIINHIKPTSPPVHHVGSLSNHLGQDYATDTEQHYTKSALDPSFCNLSARGSQSVRHHLEILRGSTTASSEGRCRLSPSKSPQCLFKWE</sequence>
<reference evidence="2 3" key="1">
    <citation type="journal article" date="2018" name="Mycol. Prog.">
        <title>Coniella lustricola, a new species from submerged detritus.</title>
        <authorList>
            <person name="Raudabaugh D.B."/>
            <person name="Iturriaga T."/>
            <person name="Carver A."/>
            <person name="Mondo S."/>
            <person name="Pangilinan J."/>
            <person name="Lipzen A."/>
            <person name="He G."/>
            <person name="Amirebrahimi M."/>
            <person name="Grigoriev I.V."/>
            <person name="Miller A.N."/>
        </authorList>
    </citation>
    <scope>NUCLEOTIDE SEQUENCE [LARGE SCALE GENOMIC DNA]</scope>
    <source>
        <strain evidence="2 3">B22-T-1</strain>
    </source>
</reference>
<dbReference type="AlphaFoldDB" id="A0A2T3A226"/>
<evidence type="ECO:0000256" key="1">
    <source>
        <dbReference type="SAM" id="MobiDB-lite"/>
    </source>
</evidence>
<dbReference type="InParanoid" id="A0A2T3A226"/>
<keyword evidence="3" id="KW-1185">Reference proteome</keyword>
<gene>
    <name evidence="2" type="ORF">BD289DRAFT_40604</name>
</gene>